<evidence type="ECO:0000313" key="8">
    <source>
        <dbReference type="Proteomes" id="UP000825367"/>
    </source>
</evidence>
<evidence type="ECO:0000259" key="6">
    <source>
        <dbReference type="Pfam" id="PF02900"/>
    </source>
</evidence>
<evidence type="ECO:0000256" key="4">
    <source>
        <dbReference type="ARBA" id="ARBA00022833"/>
    </source>
</evidence>
<protein>
    <submittedName>
        <fullName evidence="7">4,5-DOPA dioxygenase extradiol</fullName>
        <ecNumber evidence="7">1.13.11.29</ecNumber>
    </submittedName>
</protein>
<accession>A0ABX8VVW7</accession>
<dbReference type="RefSeq" id="WP_096312769.1">
    <property type="nucleotide sequence ID" value="NZ_BAAAVX010000085.1"/>
</dbReference>
<dbReference type="PIRSF" id="PIRSF006157">
    <property type="entry name" value="Doxgns_DODA"/>
    <property type="match status" value="1"/>
</dbReference>
<keyword evidence="4" id="KW-0862">Zinc</keyword>
<dbReference type="InterPro" id="IPR004183">
    <property type="entry name" value="Xdiol_dOase_suB"/>
</dbReference>
<proteinExistence type="inferred from homology"/>
<keyword evidence="7" id="KW-0223">Dioxygenase</keyword>
<evidence type="ECO:0000256" key="1">
    <source>
        <dbReference type="ARBA" id="ARBA00001947"/>
    </source>
</evidence>
<dbReference type="SUPFAM" id="SSF53213">
    <property type="entry name" value="LigB-like"/>
    <property type="match status" value="1"/>
</dbReference>
<keyword evidence="5 7" id="KW-0560">Oxidoreductase</keyword>
<dbReference type="PANTHER" id="PTHR30096">
    <property type="entry name" value="4,5-DOPA DIOXYGENASE EXTRADIOL-LIKE PROTEIN"/>
    <property type="match status" value="1"/>
</dbReference>
<keyword evidence="3" id="KW-0479">Metal-binding</keyword>
<evidence type="ECO:0000256" key="3">
    <source>
        <dbReference type="ARBA" id="ARBA00022723"/>
    </source>
</evidence>
<dbReference type="NCBIfam" id="NF007914">
    <property type="entry name" value="PRK10628.1"/>
    <property type="match status" value="1"/>
</dbReference>
<dbReference type="Gene3D" id="3.40.830.10">
    <property type="entry name" value="LigB-like"/>
    <property type="match status" value="1"/>
</dbReference>
<dbReference type="Pfam" id="PF02900">
    <property type="entry name" value="LigB"/>
    <property type="match status" value="1"/>
</dbReference>
<evidence type="ECO:0000256" key="2">
    <source>
        <dbReference type="ARBA" id="ARBA00007581"/>
    </source>
</evidence>
<dbReference type="CDD" id="cd07363">
    <property type="entry name" value="45_DOPA_Dioxygenase"/>
    <property type="match status" value="1"/>
</dbReference>
<reference evidence="7 8" key="1">
    <citation type="submission" date="2021-07" db="EMBL/GenBank/DDBJ databases">
        <title>Whole genome sequencing of non-tuberculosis mycobacteria type-strains.</title>
        <authorList>
            <person name="Igarashi Y."/>
            <person name="Osugi A."/>
            <person name="Mitarai S."/>
        </authorList>
    </citation>
    <scope>NUCLEOTIDE SEQUENCE [LARGE SCALE GENOMIC DNA]</scope>
    <source>
        <strain evidence="7 8">JCM 16370</strain>
    </source>
</reference>
<dbReference type="EC" id="1.13.11.29" evidence="7"/>
<evidence type="ECO:0000313" key="7">
    <source>
        <dbReference type="EMBL" id="QYL19819.1"/>
    </source>
</evidence>
<organism evidence="7 8">
    <name type="scientific">Mycolicibacterium pallens</name>
    <dbReference type="NCBI Taxonomy" id="370524"/>
    <lineage>
        <taxon>Bacteria</taxon>
        <taxon>Bacillati</taxon>
        <taxon>Actinomycetota</taxon>
        <taxon>Actinomycetes</taxon>
        <taxon>Mycobacteriales</taxon>
        <taxon>Mycobacteriaceae</taxon>
        <taxon>Mycolicibacterium</taxon>
    </lineage>
</organism>
<sequence>MPAAFVGHGSPMNALELNRYTSAWRAFGQAVPRPRALLVVSAHWYINATAVTAMATPRTIHDFYGFPAELFDVQYPAPGLPELAEEVADVVEPTWVGADVDSWGIDHGTWSVLVHAFPDASVPVVQLAINAYKPLEYHLELGAKLAALRERGVLILGSGNVVHNLAGMDPGMGDKAFDWAQRFDDQARAQLQTDPAAAVRLREHSDYTAAVPTPDHFLPLLYFAGLAAADGGGVGVLTDGCAYGSLSMTSYTLGLDSALTATDDGGAAAPASGVPVDETNI</sequence>
<comment type="similarity">
    <text evidence="2">Belongs to the DODA-type extradiol aromatic ring-opening dioxygenase family.</text>
</comment>
<dbReference type="PANTHER" id="PTHR30096:SF0">
    <property type="entry name" value="4,5-DOPA DIOXYGENASE EXTRADIOL-LIKE PROTEIN"/>
    <property type="match status" value="1"/>
</dbReference>
<dbReference type="EMBL" id="CP080333">
    <property type="protein sequence ID" value="QYL19819.1"/>
    <property type="molecule type" value="Genomic_DNA"/>
</dbReference>
<dbReference type="InterPro" id="IPR014436">
    <property type="entry name" value="Extradiol_dOase_DODA"/>
</dbReference>
<comment type="cofactor">
    <cofactor evidence="1">
        <name>Zn(2+)</name>
        <dbReference type="ChEBI" id="CHEBI:29105"/>
    </cofactor>
</comment>
<evidence type="ECO:0000256" key="5">
    <source>
        <dbReference type="ARBA" id="ARBA00023002"/>
    </source>
</evidence>
<name>A0ABX8VVW7_9MYCO</name>
<dbReference type="GO" id="GO:0050297">
    <property type="term" value="F:stizolobate synthase activity"/>
    <property type="evidence" value="ECO:0007669"/>
    <property type="project" value="UniProtKB-EC"/>
</dbReference>
<dbReference type="Proteomes" id="UP000825367">
    <property type="component" value="Chromosome"/>
</dbReference>
<gene>
    <name evidence="7" type="primary">ygiD</name>
    <name evidence="7" type="ORF">K0O64_09265</name>
</gene>
<keyword evidence="8" id="KW-1185">Reference proteome</keyword>
<feature type="domain" description="Extradiol ring-cleavage dioxygenase class III enzyme subunit B" evidence="6">
    <location>
        <begin position="30"/>
        <end position="253"/>
    </location>
</feature>